<evidence type="ECO:0000256" key="1">
    <source>
        <dbReference type="SAM" id="MobiDB-lite"/>
    </source>
</evidence>
<evidence type="ECO:0000313" key="2">
    <source>
        <dbReference type="EMBL" id="JAD31773.1"/>
    </source>
</evidence>
<organism evidence="2">
    <name type="scientific">Arundo donax</name>
    <name type="common">Giant reed</name>
    <name type="synonym">Donax arundinaceus</name>
    <dbReference type="NCBI Taxonomy" id="35708"/>
    <lineage>
        <taxon>Eukaryota</taxon>
        <taxon>Viridiplantae</taxon>
        <taxon>Streptophyta</taxon>
        <taxon>Embryophyta</taxon>
        <taxon>Tracheophyta</taxon>
        <taxon>Spermatophyta</taxon>
        <taxon>Magnoliopsida</taxon>
        <taxon>Liliopsida</taxon>
        <taxon>Poales</taxon>
        <taxon>Poaceae</taxon>
        <taxon>PACMAD clade</taxon>
        <taxon>Arundinoideae</taxon>
        <taxon>Arundineae</taxon>
        <taxon>Arundo</taxon>
    </lineage>
</organism>
<name>A0A0A8Z271_ARUDO</name>
<protein>
    <submittedName>
        <fullName evidence="2">Uncharacterized protein</fullName>
    </submittedName>
</protein>
<feature type="compositionally biased region" description="Basic residues" evidence="1">
    <location>
        <begin position="1"/>
        <end position="11"/>
    </location>
</feature>
<reference evidence="2" key="2">
    <citation type="journal article" date="2015" name="Data Brief">
        <title>Shoot transcriptome of the giant reed, Arundo donax.</title>
        <authorList>
            <person name="Barrero R.A."/>
            <person name="Guerrero F.D."/>
            <person name="Moolhuijzen P."/>
            <person name="Goolsby J.A."/>
            <person name="Tidwell J."/>
            <person name="Bellgard S.E."/>
            <person name="Bellgard M.I."/>
        </authorList>
    </citation>
    <scope>NUCLEOTIDE SEQUENCE</scope>
    <source>
        <tissue evidence="2">Shoot tissue taken approximately 20 cm above the soil surface</tissue>
    </source>
</reference>
<proteinExistence type="predicted"/>
<feature type="compositionally biased region" description="Basic residues" evidence="1">
    <location>
        <begin position="34"/>
        <end position="47"/>
    </location>
</feature>
<sequence length="47" mass="5403">MRRMWPPRHCKISQPGEAGEEEVGAAHGSGGGWARRRGCRSRWSRRR</sequence>
<reference evidence="2" key="1">
    <citation type="submission" date="2014-09" db="EMBL/GenBank/DDBJ databases">
        <authorList>
            <person name="Magalhaes I.L.F."/>
            <person name="Oliveira U."/>
            <person name="Santos F.R."/>
            <person name="Vidigal T.H.D.A."/>
            <person name="Brescovit A.D."/>
            <person name="Santos A.J."/>
        </authorList>
    </citation>
    <scope>NUCLEOTIDE SEQUENCE</scope>
    <source>
        <tissue evidence="2">Shoot tissue taken approximately 20 cm above the soil surface</tissue>
    </source>
</reference>
<dbReference type="EMBL" id="GBRH01266122">
    <property type="protein sequence ID" value="JAD31773.1"/>
    <property type="molecule type" value="Transcribed_RNA"/>
</dbReference>
<dbReference type="AlphaFoldDB" id="A0A0A8Z271"/>
<feature type="region of interest" description="Disordered" evidence="1">
    <location>
        <begin position="1"/>
        <end position="47"/>
    </location>
</feature>
<accession>A0A0A8Z271</accession>